<evidence type="ECO:0000259" key="7">
    <source>
        <dbReference type="SMART" id="SM00887"/>
    </source>
</evidence>
<dbReference type="GO" id="GO:0020037">
    <property type="term" value="F:heme binding"/>
    <property type="evidence" value="ECO:0007669"/>
    <property type="project" value="InterPro"/>
</dbReference>
<dbReference type="CDD" id="cd09625">
    <property type="entry name" value="DOMON_like_cytochrome"/>
    <property type="match status" value="1"/>
</dbReference>
<keyword evidence="4" id="KW-0249">Electron transport</keyword>
<keyword evidence="2" id="KW-0349">Heme</keyword>
<protein>
    <submittedName>
        <fullName evidence="8">Ethylbenzene dehydrogenase</fullName>
    </submittedName>
</protein>
<evidence type="ECO:0000256" key="6">
    <source>
        <dbReference type="SAM" id="MobiDB-lite"/>
    </source>
</evidence>
<evidence type="ECO:0000256" key="2">
    <source>
        <dbReference type="ARBA" id="ARBA00022617"/>
    </source>
</evidence>
<feature type="compositionally biased region" description="Basic and acidic residues" evidence="6">
    <location>
        <begin position="196"/>
        <end position="211"/>
    </location>
</feature>
<dbReference type="SUPFAM" id="SSF49344">
    <property type="entry name" value="CBD9-like"/>
    <property type="match status" value="1"/>
</dbReference>
<keyword evidence="3" id="KW-0479">Metal-binding</keyword>
<dbReference type="GO" id="GO:0016052">
    <property type="term" value="P:carbohydrate catabolic process"/>
    <property type="evidence" value="ECO:0007669"/>
    <property type="project" value="InterPro"/>
</dbReference>
<dbReference type="AlphaFoldDB" id="A0A1R4H653"/>
<evidence type="ECO:0000256" key="5">
    <source>
        <dbReference type="ARBA" id="ARBA00023004"/>
    </source>
</evidence>
<dbReference type="RefSeq" id="WP_087146634.1">
    <property type="nucleotide sequence ID" value="NZ_FUKJ01000150.1"/>
</dbReference>
<evidence type="ECO:0000313" key="8">
    <source>
        <dbReference type="EMBL" id="SJM91669.1"/>
    </source>
</evidence>
<organism evidence="8 9">
    <name type="scientific">Crenothrix polyspora</name>
    <dbReference type="NCBI Taxonomy" id="360316"/>
    <lineage>
        <taxon>Bacteria</taxon>
        <taxon>Pseudomonadati</taxon>
        <taxon>Pseudomonadota</taxon>
        <taxon>Gammaproteobacteria</taxon>
        <taxon>Methylococcales</taxon>
        <taxon>Crenotrichaceae</taxon>
        <taxon>Crenothrix</taxon>
    </lineage>
</organism>
<dbReference type="Pfam" id="PF09459">
    <property type="entry name" value="EB_dh"/>
    <property type="match status" value="1"/>
</dbReference>
<dbReference type="GO" id="GO:0004553">
    <property type="term" value="F:hydrolase activity, hydrolyzing O-glycosyl compounds"/>
    <property type="evidence" value="ECO:0007669"/>
    <property type="project" value="InterPro"/>
</dbReference>
<evidence type="ECO:0000256" key="3">
    <source>
        <dbReference type="ARBA" id="ARBA00022723"/>
    </source>
</evidence>
<keyword evidence="5" id="KW-0408">Iron</keyword>
<keyword evidence="1" id="KW-0813">Transport</keyword>
<accession>A0A1R4H653</accession>
<dbReference type="OrthoDB" id="5337932at2"/>
<sequence length="340" mass="37312">MSRKWLNVASACLVSGLLVTGTQEAWGNGVLVAAKTATAPKLDGVVDALWSKGKALTIPVMGGKNLPGGKTSVTVKALYTDTMVYFLAQYKDSTQSLMRHPWQKQANGSWKKLKTANAEDDENKYYEDRLALLWNISTPGFDTQGCTVACHTGETGKAYGNKYTPKAGQTLDLWHIKGVRTAPVGQGDDQYVDSTRFNKDSSPDAGRKSDPKTSGGYKDNENPSKTMPMYALLGNKVAPPYWLLDAKKVSFDNTKYKAGDKVPSIIVAPVKGDRGDIAAKMLWKKGVWTYEFARKRVTGSKFDVQFNNLAKSYAFGVSVFDNAEVRHARDVGVQVLKFQK</sequence>
<reference evidence="9" key="1">
    <citation type="submission" date="2017-02" db="EMBL/GenBank/DDBJ databases">
        <authorList>
            <person name="Daims H."/>
        </authorList>
    </citation>
    <scope>NUCLEOTIDE SEQUENCE [LARGE SCALE GENOMIC DNA]</scope>
</reference>
<feature type="region of interest" description="Disordered" evidence="6">
    <location>
        <begin position="185"/>
        <end position="223"/>
    </location>
</feature>
<feature type="domain" description="Cytochrome c-552/DMSO reductase-like haem-binding" evidence="7">
    <location>
        <begin position="47"/>
        <end position="332"/>
    </location>
</feature>
<dbReference type="Proteomes" id="UP000195442">
    <property type="component" value="Unassembled WGS sequence"/>
</dbReference>
<dbReference type="SMART" id="SM00887">
    <property type="entry name" value="EB_dh"/>
    <property type="match status" value="1"/>
</dbReference>
<evidence type="ECO:0000256" key="1">
    <source>
        <dbReference type="ARBA" id="ARBA00022448"/>
    </source>
</evidence>
<dbReference type="GO" id="GO:0030246">
    <property type="term" value="F:carbohydrate binding"/>
    <property type="evidence" value="ECO:0007669"/>
    <property type="project" value="InterPro"/>
</dbReference>
<gene>
    <name evidence="8" type="ORF">CRENPOLYSF2_2330009</name>
</gene>
<dbReference type="Gene3D" id="2.60.40.1190">
    <property type="match status" value="1"/>
</dbReference>
<dbReference type="EMBL" id="FUKJ01000150">
    <property type="protein sequence ID" value="SJM91669.1"/>
    <property type="molecule type" value="Genomic_DNA"/>
</dbReference>
<evidence type="ECO:0000313" key="9">
    <source>
        <dbReference type="Proteomes" id="UP000195442"/>
    </source>
</evidence>
<dbReference type="GO" id="GO:0046872">
    <property type="term" value="F:metal ion binding"/>
    <property type="evidence" value="ECO:0007669"/>
    <property type="project" value="UniProtKB-KW"/>
</dbReference>
<dbReference type="InterPro" id="IPR019020">
    <property type="entry name" value="Cyt-c552/DMSO_Rdtase_haem-bd"/>
</dbReference>
<keyword evidence="9" id="KW-1185">Reference proteome</keyword>
<evidence type="ECO:0000256" key="4">
    <source>
        <dbReference type="ARBA" id="ARBA00022982"/>
    </source>
</evidence>
<proteinExistence type="predicted"/>
<name>A0A1R4H653_9GAMM</name>